<protein>
    <submittedName>
        <fullName evidence="1">Uncharacterized protein</fullName>
    </submittedName>
</protein>
<proteinExistence type="predicted"/>
<dbReference type="Proteomes" id="UP001066276">
    <property type="component" value="Chromosome 7"/>
</dbReference>
<dbReference type="EMBL" id="JANPWB010000011">
    <property type="protein sequence ID" value="KAJ1126688.1"/>
    <property type="molecule type" value="Genomic_DNA"/>
</dbReference>
<dbReference type="AlphaFoldDB" id="A0AAV7PLN5"/>
<sequence>MPTKWIHHLTKLSGKHVGYWAAAGQKAMLWKAPLELRMARVLCCSDRFLLNKACEALLAFFRYYGMAESTGPSLLGICSGQQHTSPDNKPREVLRKFCWQRAARKTTAAFYGG</sequence>
<comment type="caution">
    <text evidence="1">The sequence shown here is derived from an EMBL/GenBank/DDBJ whole genome shotgun (WGS) entry which is preliminary data.</text>
</comment>
<accession>A0AAV7PLN5</accession>
<organism evidence="1 2">
    <name type="scientific">Pleurodeles waltl</name>
    <name type="common">Iberian ribbed newt</name>
    <dbReference type="NCBI Taxonomy" id="8319"/>
    <lineage>
        <taxon>Eukaryota</taxon>
        <taxon>Metazoa</taxon>
        <taxon>Chordata</taxon>
        <taxon>Craniata</taxon>
        <taxon>Vertebrata</taxon>
        <taxon>Euteleostomi</taxon>
        <taxon>Amphibia</taxon>
        <taxon>Batrachia</taxon>
        <taxon>Caudata</taxon>
        <taxon>Salamandroidea</taxon>
        <taxon>Salamandridae</taxon>
        <taxon>Pleurodelinae</taxon>
        <taxon>Pleurodeles</taxon>
    </lineage>
</organism>
<gene>
    <name evidence="1" type="ORF">NDU88_005094</name>
</gene>
<name>A0AAV7PLN5_PLEWA</name>
<keyword evidence="2" id="KW-1185">Reference proteome</keyword>
<evidence type="ECO:0000313" key="2">
    <source>
        <dbReference type="Proteomes" id="UP001066276"/>
    </source>
</evidence>
<reference evidence="1" key="1">
    <citation type="journal article" date="2022" name="bioRxiv">
        <title>Sequencing and chromosome-scale assembly of the giantPleurodeles waltlgenome.</title>
        <authorList>
            <person name="Brown T."/>
            <person name="Elewa A."/>
            <person name="Iarovenko S."/>
            <person name="Subramanian E."/>
            <person name="Araus A.J."/>
            <person name="Petzold A."/>
            <person name="Susuki M."/>
            <person name="Suzuki K.-i.T."/>
            <person name="Hayashi T."/>
            <person name="Toyoda A."/>
            <person name="Oliveira C."/>
            <person name="Osipova E."/>
            <person name="Leigh N.D."/>
            <person name="Simon A."/>
            <person name="Yun M.H."/>
        </authorList>
    </citation>
    <scope>NUCLEOTIDE SEQUENCE</scope>
    <source>
        <strain evidence="1">20211129_DDA</strain>
        <tissue evidence="1">Liver</tissue>
    </source>
</reference>
<evidence type="ECO:0000313" key="1">
    <source>
        <dbReference type="EMBL" id="KAJ1126688.1"/>
    </source>
</evidence>